<evidence type="ECO:0000256" key="1">
    <source>
        <dbReference type="ARBA" id="ARBA00010066"/>
    </source>
</evidence>
<dbReference type="GO" id="GO:0046961">
    <property type="term" value="F:proton-transporting ATPase activity, rotational mechanism"/>
    <property type="evidence" value="ECO:0007669"/>
    <property type="project" value="InterPro"/>
</dbReference>
<dbReference type="PANTHER" id="PTHR12713:SF11">
    <property type="entry name" value="V-TYPE PROTON ATPASE SUBUNIT G"/>
    <property type="match status" value="1"/>
</dbReference>
<evidence type="ECO:0000256" key="2">
    <source>
        <dbReference type="ARBA" id="ARBA00022448"/>
    </source>
</evidence>
<dbReference type="Proteomes" id="UP000478008">
    <property type="component" value="Unassembled WGS sequence"/>
</dbReference>
<keyword evidence="4 5" id="KW-0406">Ion transport</keyword>
<evidence type="ECO:0000313" key="7">
    <source>
        <dbReference type="Proteomes" id="UP000478008"/>
    </source>
</evidence>
<sequence>MSGGIQSLLKTEKDAQQIVAQARKYRTQKLKAAKKDAKAEIDSYKSSKSDELKKFEDEFVGANKKAEQDAEKQVQGELESIRKTAASKKDAVVKLLTEAVSTPNPELPRNIKKVEA</sequence>
<comment type="function">
    <text evidence="5">Subunit of the V1 complex of vacuolar(H+)-ATPase (V-ATPase), a multisubunit enzyme composed of a peripheral complex (V1) that hydrolyzes ATP and a membrane integral complex (V0) that translocates protons. V-ATPase is responsible for acidifying and maintaining the pH of intracellular compartments and in some cell types, is targeted to the plasma membrane, where it is responsible for acidifying the extracellular environment.</text>
</comment>
<dbReference type="Pfam" id="PF03179">
    <property type="entry name" value="V-ATPase_G"/>
    <property type="match status" value="1"/>
</dbReference>
<dbReference type="InterPro" id="IPR005124">
    <property type="entry name" value="V-ATPase_G"/>
</dbReference>
<evidence type="ECO:0000313" key="6">
    <source>
        <dbReference type="EMBL" id="VUG16121.1"/>
    </source>
</evidence>
<keyword evidence="2 5" id="KW-0813">Transport</keyword>
<keyword evidence="7" id="KW-1185">Reference proteome</keyword>
<dbReference type="GO" id="GO:0000221">
    <property type="term" value="C:vacuolar proton-transporting V-type ATPase, V1 domain"/>
    <property type="evidence" value="ECO:0007669"/>
    <property type="project" value="TreeGrafter"/>
</dbReference>
<evidence type="ECO:0000256" key="4">
    <source>
        <dbReference type="ARBA" id="ARBA00023065"/>
    </source>
</evidence>
<protein>
    <recommendedName>
        <fullName evidence="5">V-type proton ATPase subunit G</fullName>
    </recommendedName>
</protein>
<name>A0A7D9GX04_DEKBR</name>
<dbReference type="NCBIfam" id="TIGR01147">
    <property type="entry name" value="V_ATP_synt_G"/>
    <property type="match status" value="1"/>
</dbReference>
<comment type="similarity">
    <text evidence="1 5">Belongs to the V-ATPase G subunit family.</text>
</comment>
<evidence type="ECO:0000256" key="5">
    <source>
        <dbReference type="RuleBase" id="RU364019"/>
    </source>
</evidence>
<evidence type="ECO:0000256" key="3">
    <source>
        <dbReference type="ARBA" id="ARBA00022781"/>
    </source>
</evidence>
<gene>
    <name evidence="6" type="primary">VMA10</name>
    <name evidence="6" type="ORF">DEBR0S1_08218G</name>
</gene>
<dbReference type="EMBL" id="CABFWN010000001">
    <property type="protein sequence ID" value="VUG16121.1"/>
    <property type="molecule type" value="Genomic_DNA"/>
</dbReference>
<comment type="subunit">
    <text evidence="5">V-ATPase is a heteromultimeric enzyme made up of two complexes: the ATP-hydrolytic V1 complex and the proton translocation V0 complex.</text>
</comment>
<organism evidence="6 7">
    <name type="scientific">Dekkera bruxellensis</name>
    <name type="common">Brettanomyces custersii</name>
    <dbReference type="NCBI Taxonomy" id="5007"/>
    <lineage>
        <taxon>Eukaryota</taxon>
        <taxon>Fungi</taxon>
        <taxon>Dikarya</taxon>
        <taxon>Ascomycota</taxon>
        <taxon>Saccharomycotina</taxon>
        <taxon>Pichiomycetes</taxon>
        <taxon>Pichiales</taxon>
        <taxon>Pichiaceae</taxon>
        <taxon>Brettanomyces</taxon>
    </lineage>
</organism>
<dbReference type="FunFam" id="1.20.5.620:FF:000004">
    <property type="entry name" value="V-type proton ATPase subunit G"/>
    <property type="match status" value="1"/>
</dbReference>
<dbReference type="Gene3D" id="1.20.5.620">
    <property type="entry name" value="F1F0 ATP synthase subunit B, membrane domain"/>
    <property type="match status" value="1"/>
</dbReference>
<proteinExistence type="inferred from homology"/>
<reference evidence="6 7" key="1">
    <citation type="submission" date="2019-07" db="EMBL/GenBank/DDBJ databases">
        <authorList>
            <person name="Friedrich A."/>
            <person name="Schacherer J."/>
        </authorList>
    </citation>
    <scope>NUCLEOTIDE SEQUENCE [LARGE SCALE GENOMIC DNA]</scope>
</reference>
<keyword evidence="3 5" id="KW-0375">Hydrogen ion transport</keyword>
<dbReference type="GO" id="GO:0016887">
    <property type="term" value="F:ATP hydrolysis activity"/>
    <property type="evidence" value="ECO:0007669"/>
    <property type="project" value="TreeGrafter"/>
</dbReference>
<dbReference type="Gene3D" id="1.20.5.730">
    <property type="entry name" value="Single helix bin"/>
    <property type="match status" value="1"/>
</dbReference>
<dbReference type="PANTHER" id="PTHR12713">
    <property type="entry name" value="VACUOLAR ATP SYNTHASE SUBUNIT G"/>
    <property type="match status" value="1"/>
</dbReference>
<dbReference type="AlphaFoldDB" id="A0A7D9GX04"/>
<accession>A0A7D9GX04</accession>